<reference evidence="1 2" key="1">
    <citation type="submission" date="2015-01" db="EMBL/GenBank/DDBJ databases">
        <title>Jeotgalibacillus campisalis genome sequencing.</title>
        <authorList>
            <person name="Goh K.M."/>
            <person name="Chan K.-G."/>
            <person name="Yaakop A.S."/>
            <person name="Ee R."/>
            <person name="Gan H.M."/>
            <person name="Chan C.S."/>
        </authorList>
    </citation>
    <scope>NUCLEOTIDE SEQUENCE [LARGE SCALE GENOMIC DNA]</scope>
    <source>
        <strain evidence="1 2">SF-57</strain>
    </source>
</reference>
<dbReference type="PATRIC" id="fig|220754.4.peg.3535"/>
<evidence type="ECO:0000313" key="1">
    <source>
        <dbReference type="EMBL" id="KIL43119.1"/>
    </source>
</evidence>
<dbReference type="EMBL" id="JXRR01000022">
    <property type="protein sequence ID" value="KIL43119.1"/>
    <property type="molecule type" value="Genomic_DNA"/>
</dbReference>
<accession>A0A0C2RMX4</accession>
<comment type="caution">
    <text evidence="1">The sequence shown here is derived from an EMBL/GenBank/DDBJ whole genome shotgun (WGS) entry which is preliminary data.</text>
</comment>
<protein>
    <submittedName>
        <fullName evidence="1">Uncharacterized protein</fullName>
    </submittedName>
</protein>
<evidence type="ECO:0000313" key="2">
    <source>
        <dbReference type="Proteomes" id="UP000031972"/>
    </source>
</evidence>
<dbReference type="Proteomes" id="UP000031972">
    <property type="component" value="Unassembled WGS sequence"/>
</dbReference>
<dbReference type="AlphaFoldDB" id="A0A0C2RMX4"/>
<name>A0A0C2RMX4_9BACL</name>
<organism evidence="1 2">
    <name type="scientific">Jeotgalibacillus campisalis</name>
    <dbReference type="NCBI Taxonomy" id="220754"/>
    <lineage>
        <taxon>Bacteria</taxon>
        <taxon>Bacillati</taxon>
        <taxon>Bacillota</taxon>
        <taxon>Bacilli</taxon>
        <taxon>Bacillales</taxon>
        <taxon>Caryophanaceae</taxon>
        <taxon>Jeotgalibacillus</taxon>
    </lineage>
</organism>
<gene>
    <name evidence="1" type="ORF">KR50_35220</name>
</gene>
<sequence length="142" mass="16443">MSFFYTYNYEDGNLTVENVENVILEMIEKYPDAKFKGMSWYDKHSDHKNTGIALKYLHDKGIVQDARFYLTSSQFGSVKTKGVIADKFNPQFTPFLAAGIESYNHWHPKSGMYVVGYTSVGKSFERLRANSFSYYHTPAYTR</sequence>
<keyword evidence="2" id="KW-1185">Reference proteome</keyword>
<proteinExistence type="predicted"/>